<proteinExistence type="predicted"/>
<protein>
    <submittedName>
        <fullName evidence="5">Transferase CAF17-like protein</fullName>
    </submittedName>
</protein>
<dbReference type="InterPro" id="IPR057460">
    <property type="entry name" value="CAF17_C"/>
</dbReference>
<dbReference type="AlphaFoldDB" id="A0AAD9VHP1"/>
<dbReference type="PANTHER" id="PTHR22602:SF0">
    <property type="entry name" value="TRANSFERASE CAF17, MITOCHONDRIAL-RELATED"/>
    <property type="match status" value="1"/>
</dbReference>
<dbReference type="InterPro" id="IPR017703">
    <property type="entry name" value="YgfZ/GCV_T_CS"/>
</dbReference>
<evidence type="ECO:0000256" key="2">
    <source>
        <dbReference type="ARBA" id="ARBA00022946"/>
    </source>
</evidence>
<evidence type="ECO:0000259" key="4">
    <source>
        <dbReference type="Pfam" id="PF25455"/>
    </source>
</evidence>
<evidence type="ECO:0000313" key="6">
    <source>
        <dbReference type="Proteomes" id="UP001249851"/>
    </source>
</evidence>
<dbReference type="NCBIfam" id="TIGR03317">
    <property type="entry name" value="ygfZ_signature"/>
    <property type="match status" value="1"/>
</dbReference>
<organism evidence="5 6">
    <name type="scientific">Acropora cervicornis</name>
    <name type="common">Staghorn coral</name>
    <dbReference type="NCBI Taxonomy" id="6130"/>
    <lineage>
        <taxon>Eukaryota</taxon>
        <taxon>Metazoa</taxon>
        <taxon>Cnidaria</taxon>
        <taxon>Anthozoa</taxon>
        <taxon>Hexacorallia</taxon>
        <taxon>Scleractinia</taxon>
        <taxon>Astrocoeniina</taxon>
        <taxon>Acroporidae</taxon>
        <taxon>Acropora</taxon>
    </lineage>
</organism>
<comment type="subcellular location">
    <subcellularLocation>
        <location evidence="1">Mitochondrion</location>
    </subcellularLocation>
</comment>
<keyword evidence="6" id="KW-1185">Reference proteome</keyword>
<dbReference type="PANTHER" id="PTHR22602">
    <property type="entry name" value="TRANSFERASE CAF17, MITOCHONDRIAL-RELATED"/>
    <property type="match status" value="1"/>
</dbReference>
<dbReference type="EMBL" id="JARQWQ010000001">
    <property type="protein sequence ID" value="KAK2574220.1"/>
    <property type="molecule type" value="Genomic_DNA"/>
</dbReference>
<comment type="caution">
    <text evidence="5">The sequence shown here is derived from an EMBL/GenBank/DDBJ whole genome shotgun (WGS) entry which is preliminary data.</text>
</comment>
<dbReference type="InterPro" id="IPR045179">
    <property type="entry name" value="YgfZ/GcvT"/>
</dbReference>
<keyword evidence="5" id="KW-0808">Transferase</keyword>
<evidence type="ECO:0000313" key="5">
    <source>
        <dbReference type="EMBL" id="KAK2574220.1"/>
    </source>
</evidence>
<dbReference type="GO" id="GO:0005759">
    <property type="term" value="C:mitochondrial matrix"/>
    <property type="evidence" value="ECO:0007669"/>
    <property type="project" value="TreeGrafter"/>
</dbReference>
<reference evidence="5" key="1">
    <citation type="journal article" date="2023" name="G3 (Bethesda)">
        <title>Whole genome assembly and annotation of the endangered Caribbean coral Acropora cervicornis.</title>
        <authorList>
            <person name="Selwyn J.D."/>
            <person name="Vollmer S.V."/>
        </authorList>
    </citation>
    <scope>NUCLEOTIDE SEQUENCE</scope>
    <source>
        <strain evidence="5">K2</strain>
    </source>
</reference>
<dbReference type="Proteomes" id="UP001249851">
    <property type="component" value="Unassembled WGS sequence"/>
</dbReference>
<dbReference type="InterPro" id="IPR027266">
    <property type="entry name" value="TrmE/GcvT-like"/>
</dbReference>
<sequence>MAARALVRCLIVRKVFRVTKTQTCHLLSTKASEKIAGEIKCSLLRKRGLLKIKGRDTIKFLQGLVTNDVQAFHEDADRKALYAFFLNASGRAMYDVLLYKHGNSVESPEFLLECDSQVITDLTNHLKRFKLRSKVDICQGAEYESWVIFSPSGVVELQYPTASSDILLLGKDPRTDRLGYRVVLPKDSSPCASFEDVYETGDTFEYDVYRAKLGICEGGNEIPPGNAMPLEYNIAYLNGVSFQKGCYLGQELIARTHHTGIIRKRTVPIKLMDANTDSSHFEPGARVKTADGKAAGKLCVIYGQYGVGLMRLEMLQKEEKFFVMNKEEKGVELVASVPQWWPCRDMGNVAKVCIPSIND</sequence>
<dbReference type="Gene3D" id="3.30.1360.120">
    <property type="entry name" value="Probable tRNA modification gtpase trme, domain 1"/>
    <property type="match status" value="1"/>
</dbReference>
<reference evidence="5" key="2">
    <citation type="journal article" date="2023" name="Science">
        <title>Genomic signatures of disease resistance in endangered staghorn corals.</title>
        <authorList>
            <person name="Vollmer S.V."/>
            <person name="Selwyn J.D."/>
            <person name="Despard B.A."/>
            <person name="Roesel C.L."/>
        </authorList>
    </citation>
    <scope>NUCLEOTIDE SEQUENCE</scope>
    <source>
        <strain evidence="5">K2</strain>
    </source>
</reference>
<accession>A0AAD9VHP1</accession>
<dbReference type="GO" id="GO:0016740">
    <property type="term" value="F:transferase activity"/>
    <property type="evidence" value="ECO:0007669"/>
    <property type="project" value="UniProtKB-KW"/>
</dbReference>
<dbReference type="SUPFAM" id="SSF103025">
    <property type="entry name" value="Folate-binding domain"/>
    <property type="match status" value="1"/>
</dbReference>
<dbReference type="GO" id="GO:0016226">
    <property type="term" value="P:iron-sulfur cluster assembly"/>
    <property type="evidence" value="ECO:0007669"/>
    <property type="project" value="TreeGrafter"/>
</dbReference>
<evidence type="ECO:0000256" key="1">
    <source>
        <dbReference type="ARBA" id="ARBA00004173"/>
    </source>
</evidence>
<keyword evidence="2" id="KW-0809">Transit peptide</keyword>
<dbReference type="Pfam" id="PF25455">
    <property type="entry name" value="Beta-barrel_CAF17_C"/>
    <property type="match status" value="1"/>
</dbReference>
<gene>
    <name evidence="5" type="ORF">P5673_000357</name>
</gene>
<name>A0AAD9VHP1_ACRCE</name>
<evidence type="ECO:0000256" key="3">
    <source>
        <dbReference type="ARBA" id="ARBA00023128"/>
    </source>
</evidence>
<keyword evidence="3" id="KW-0496">Mitochondrion</keyword>
<feature type="domain" description="CAF17 C-terminal" evidence="4">
    <location>
        <begin position="263"/>
        <end position="342"/>
    </location>
</feature>